<comment type="subcellular location">
    <subcellularLocation>
        <location evidence="1">Membrane</location>
        <topology evidence="1">Multi-pass membrane protein</topology>
    </subcellularLocation>
</comment>
<dbReference type="PANTHER" id="PTHR30474:SF2">
    <property type="entry name" value="PEPTIDOGLYCAN GLYCOSYLTRANSFERASE FTSW-RELATED"/>
    <property type="match status" value="1"/>
</dbReference>
<evidence type="ECO:0000256" key="8">
    <source>
        <dbReference type="ARBA" id="ARBA00023136"/>
    </source>
</evidence>
<keyword evidence="8 17" id="KW-0472">Membrane</keyword>
<keyword evidence="3" id="KW-0808">Transferase</keyword>
<evidence type="ECO:0000256" key="3">
    <source>
        <dbReference type="ARBA" id="ARBA00022679"/>
    </source>
</evidence>
<evidence type="ECO:0000256" key="17">
    <source>
        <dbReference type="SAM" id="Phobius"/>
    </source>
</evidence>
<dbReference type="AlphaFoldDB" id="A0A2M9CTH9"/>
<keyword evidence="5" id="KW-0133">Cell shape</keyword>
<keyword evidence="2" id="KW-0328">Glycosyltransferase</keyword>
<evidence type="ECO:0000256" key="6">
    <source>
        <dbReference type="ARBA" id="ARBA00022984"/>
    </source>
</evidence>
<dbReference type="RefSeq" id="WP_100313835.1">
    <property type="nucleotide sequence ID" value="NZ_PGFG01000001.1"/>
</dbReference>
<feature type="transmembrane region" description="Helical" evidence="17">
    <location>
        <begin position="297"/>
        <end position="322"/>
    </location>
</feature>
<feature type="region of interest" description="Disordered" evidence="16">
    <location>
        <begin position="420"/>
        <end position="439"/>
    </location>
</feature>
<keyword evidence="6" id="KW-0573">Peptidoglycan synthesis</keyword>
<evidence type="ECO:0000313" key="19">
    <source>
        <dbReference type="Proteomes" id="UP000230000"/>
    </source>
</evidence>
<gene>
    <name evidence="18" type="ORF">BXY57_0758</name>
</gene>
<feature type="transmembrane region" description="Helical" evidence="17">
    <location>
        <begin position="374"/>
        <end position="394"/>
    </location>
</feature>
<keyword evidence="19" id="KW-1185">Reference proteome</keyword>
<sequence>MKQLMQQIRGDKVIWGVVIMLSLISMLAVYSSTGMLAYRMQHGHNEYYLFKQVSVLLFGLLIIYLSHRVHYMIYARVAKIGVIIAVPLLIYTLLFGSHVNDASRWIRLPVINLTFQTSDFARLALFMYVSLQLARHQEEIKDFHKGYKPVLLAMLVICGLIAPANLSTALLLGASCFLLCFIGRVALKHLMITLLIVALPLLALMGIAALTYHPDDQLHTSDRHQRGWYERVIERMEGKGRIATWIHRVQDFMFASHEDVPYQVEQAKIAIARGGLLGKGPGNSIQRNFLPYPYSDFIFAIIIEEYGLVGAALLVMLYLILLFRCIRLFRRCPYAFGSFLCIGLSFTLVIQAFANMGVAVNLLPVTGVTLPLVSMGGSSIWFTSLSIGIILSVARYMEQEELEKQQLSEVEESWMDALEPAFPAGRNDDKTTNPLAYEN</sequence>
<feature type="transmembrane region" description="Helical" evidence="17">
    <location>
        <begin position="334"/>
        <end position="354"/>
    </location>
</feature>
<reference evidence="18 19" key="1">
    <citation type="submission" date="2017-11" db="EMBL/GenBank/DDBJ databases">
        <title>Genomic Encyclopedia of Archaeal and Bacterial Type Strains, Phase II (KMG-II): From Individual Species to Whole Genera.</title>
        <authorList>
            <person name="Goeker M."/>
        </authorList>
    </citation>
    <scope>NUCLEOTIDE SEQUENCE [LARGE SCALE GENOMIC DNA]</scope>
    <source>
        <strain evidence="18 19">DSM 27268</strain>
    </source>
</reference>
<comment type="catalytic activity">
    <reaction evidence="15">
        <text>[GlcNAc-(1-&gt;4)-Mur2Ac(oyl-L-Ala-gamma-D-Glu-L-Lys-D-Ala-D-Ala)](n)-di-trans,octa-cis-undecaprenyl diphosphate + beta-D-GlcNAc-(1-&gt;4)-Mur2Ac(oyl-L-Ala-gamma-D-Glu-L-Lys-D-Ala-D-Ala)-di-trans,octa-cis-undecaprenyl diphosphate = [GlcNAc-(1-&gt;4)-Mur2Ac(oyl-L-Ala-gamma-D-Glu-L-Lys-D-Ala-D-Ala)](n+1)-di-trans,octa-cis-undecaprenyl diphosphate + di-trans,octa-cis-undecaprenyl diphosphate + H(+)</text>
        <dbReference type="Rhea" id="RHEA:23708"/>
        <dbReference type="Rhea" id="RHEA-COMP:9602"/>
        <dbReference type="Rhea" id="RHEA-COMP:9603"/>
        <dbReference type="ChEBI" id="CHEBI:15378"/>
        <dbReference type="ChEBI" id="CHEBI:58405"/>
        <dbReference type="ChEBI" id="CHEBI:60033"/>
        <dbReference type="ChEBI" id="CHEBI:78435"/>
        <dbReference type="EC" id="2.4.99.28"/>
    </reaction>
</comment>
<feature type="transmembrane region" description="Helical" evidence="17">
    <location>
        <begin position="194"/>
        <end position="212"/>
    </location>
</feature>
<dbReference type="EMBL" id="PGFG01000001">
    <property type="protein sequence ID" value="PJJ75189.1"/>
    <property type="molecule type" value="Genomic_DNA"/>
</dbReference>
<keyword evidence="18" id="KW-0132">Cell division</keyword>
<evidence type="ECO:0000256" key="16">
    <source>
        <dbReference type="SAM" id="MobiDB-lite"/>
    </source>
</evidence>
<dbReference type="Pfam" id="PF01098">
    <property type="entry name" value="FTSW_RODA_SPOVE"/>
    <property type="match status" value="1"/>
</dbReference>
<dbReference type="GO" id="GO:0015648">
    <property type="term" value="F:lipid-linked peptidoglycan transporter activity"/>
    <property type="evidence" value="ECO:0007669"/>
    <property type="project" value="TreeGrafter"/>
</dbReference>
<dbReference type="GO" id="GO:0005886">
    <property type="term" value="C:plasma membrane"/>
    <property type="evidence" value="ECO:0007669"/>
    <property type="project" value="TreeGrafter"/>
</dbReference>
<dbReference type="GO" id="GO:0008955">
    <property type="term" value="F:peptidoglycan glycosyltransferase activity"/>
    <property type="evidence" value="ECO:0007669"/>
    <property type="project" value="UniProtKB-EC"/>
</dbReference>
<keyword evidence="7 17" id="KW-1133">Transmembrane helix</keyword>
<protein>
    <recommendedName>
        <fullName evidence="12">Probable peptidoglycan glycosyltransferase FtsW</fullName>
        <ecNumber evidence="14">2.4.99.28</ecNumber>
    </recommendedName>
    <alternativeName>
        <fullName evidence="13">Cell division protein FtsW</fullName>
    </alternativeName>
    <alternativeName>
        <fullName evidence="10">Cell wall polymerase</fullName>
    </alternativeName>
    <alternativeName>
        <fullName evidence="9">Peptidoglycan polymerase</fullName>
    </alternativeName>
</protein>
<dbReference type="GO" id="GO:0009252">
    <property type="term" value="P:peptidoglycan biosynthetic process"/>
    <property type="evidence" value="ECO:0007669"/>
    <property type="project" value="UniProtKB-KW"/>
</dbReference>
<feature type="transmembrane region" description="Helical" evidence="17">
    <location>
        <begin position="47"/>
        <end position="65"/>
    </location>
</feature>
<accession>A0A2M9CTH9</accession>
<dbReference type="PANTHER" id="PTHR30474">
    <property type="entry name" value="CELL CYCLE PROTEIN"/>
    <property type="match status" value="1"/>
</dbReference>
<evidence type="ECO:0000256" key="7">
    <source>
        <dbReference type="ARBA" id="ARBA00022989"/>
    </source>
</evidence>
<organism evidence="18 19">
    <name type="scientific">Thermoflavifilum aggregans</name>
    <dbReference type="NCBI Taxonomy" id="454188"/>
    <lineage>
        <taxon>Bacteria</taxon>
        <taxon>Pseudomonadati</taxon>
        <taxon>Bacteroidota</taxon>
        <taxon>Chitinophagia</taxon>
        <taxon>Chitinophagales</taxon>
        <taxon>Chitinophagaceae</taxon>
        <taxon>Thermoflavifilum</taxon>
    </lineage>
</organism>
<evidence type="ECO:0000256" key="2">
    <source>
        <dbReference type="ARBA" id="ARBA00022676"/>
    </source>
</evidence>
<evidence type="ECO:0000256" key="9">
    <source>
        <dbReference type="ARBA" id="ARBA00032370"/>
    </source>
</evidence>
<keyword evidence="4 17" id="KW-0812">Transmembrane</keyword>
<evidence type="ECO:0000256" key="10">
    <source>
        <dbReference type="ARBA" id="ARBA00033270"/>
    </source>
</evidence>
<comment type="caution">
    <text evidence="18">The sequence shown here is derived from an EMBL/GenBank/DDBJ whole genome shotgun (WGS) entry which is preliminary data.</text>
</comment>
<comment type="similarity">
    <text evidence="11">Belongs to the SEDS family. FtsW subfamily.</text>
</comment>
<evidence type="ECO:0000256" key="4">
    <source>
        <dbReference type="ARBA" id="ARBA00022692"/>
    </source>
</evidence>
<feature type="transmembrane region" description="Helical" evidence="17">
    <location>
        <begin position="77"/>
        <end position="95"/>
    </location>
</feature>
<keyword evidence="18" id="KW-0131">Cell cycle</keyword>
<evidence type="ECO:0000256" key="12">
    <source>
        <dbReference type="ARBA" id="ARBA00041185"/>
    </source>
</evidence>
<evidence type="ECO:0000256" key="15">
    <source>
        <dbReference type="ARBA" id="ARBA00049902"/>
    </source>
</evidence>
<name>A0A2M9CTH9_9BACT</name>
<dbReference type="GO" id="GO:0008360">
    <property type="term" value="P:regulation of cell shape"/>
    <property type="evidence" value="ECO:0007669"/>
    <property type="project" value="UniProtKB-KW"/>
</dbReference>
<dbReference type="GO" id="GO:0051301">
    <property type="term" value="P:cell division"/>
    <property type="evidence" value="ECO:0007669"/>
    <property type="project" value="UniProtKB-KW"/>
</dbReference>
<dbReference type="OrthoDB" id="9812661at2"/>
<dbReference type="InterPro" id="IPR001182">
    <property type="entry name" value="FtsW/RodA"/>
</dbReference>
<evidence type="ECO:0000313" key="18">
    <source>
        <dbReference type="EMBL" id="PJJ75189.1"/>
    </source>
</evidence>
<feature type="transmembrane region" description="Helical" evidence="17">
    <location>
        <begin position="146"/>
        <end position="164"/>
    </location>
</feature>
<evidence type="ECO:0000256" key="1">
    <source>
        <dbReference type="ARBA" id="ARBA00004141"/>
    </source>
</evidence>
<feature type="transmembrane region" description="Helical" evidence="17">
    <location>
        <begin position="12"/>
        <end position="32"/>
    </location>
</feature>
<proteinExistence type="inferred from homology"/>
<dbReference type="Proteomes" id="UP000230000">
    <property type="component" value="Unassembled WGS sequence"/>
</dbReference>
<dbReference type="GO" id="GO:0032153">
    <property type="term" value="C:cell division site"/>
    <property type="evidence" value="ECO:0007669"/>
    <property type="project" value="TreeGrafter"/>
</dbReference>
<evidence type="ECO:0000256" key="11">
    <source>
        <dbReference type="ARBA" id="ARBA00038053"/>
    </source>
</evidence>
<evidence type="ECO:0000256" key="14">
    <source>
        <dbReference type="ARBA" id="ARBA00044770"/>
    </source>
</evidence>
<evidence type="ECO:0000256" key="13">
    <source>
        <dbReference type="ARBA" id="ARBA00041418"/>
    </source>
</evidence>
<dbReference type="EC" id="2.4.99.28" evidence="14"/>
<evidence type="ECO:0000256" key="5">
    <source>
        <dbReference type="ARBA" id="ARBA00022960"/>
    </source>
</evidence>